<accession>A0A834MQU3</accession>
<evidence type="ECO:0000256" key="1">
    <source>
        <dbReference type="ARBA" id="ARBA00005354"/>
    </source>
</evidence>
<evidence type="ECO:0000259" key="11">
    <source>
        <dbReference type="PROSITE" id="PS50309"/>
    </source>
</evidence>
<evidence type="ECO:0000256" key="3">
    <source>
        <dbReference type="ARBA" id="ARBA00022741"/>
    </source>
</evidence>
<dbReference type="InterPro" id="IPR008271">
    <property type="entry name" value="Ser/Thr_kinase_AS"/>
</dbReference>
<dbReference type="InterPro" id="IPR000719">
    <property type="entry name" value="Prot_kinase_dom"/>
</dbReference>
<dbReference type="InterPro" id="IPR003533">
    <property type="entry name" value="Doublecortin_dom"/>
</dbReference>
<dbReference type="SMART" id="SM00537">
    <property type="entry name" value="DCX"/>
    <property type="match status" value="2"/>
</dbReference>
<dbReference type="Gene3D" id="3.10.20.230">
    <property type="entry name" value="Doublecortin domain"/>
    <property type="match status" value="2"/>
</dbReference>
<feature type="domain" description="Protein kinase" evidence="10">
    <location>
        <begin position="324"/>
        <end position="581"/>
    </location>
</feature>
<evidence type="ECO:0000259" key="10">
    <source>
        <dbReference type="PROSITE" id="PS50011"/>
    </source>
</evidence>
<feature type="compositionally biased region" description="Basic and acidic residues" evidence="9">
    <location>
        <begin position="1019"/>
        <end position="1037"/>
    </location>
</feature>
<evidence type="ECO:0000256" key="4">
    <source>
        <dbReference type="ARBA" id="ARBA00022840"/>
    </source>
</evidence>
<feature type="domain" description="Doublecortin" evidence="11">
    <location>
        <begin position="60"/>
        <end position="146"/>
    </location>
</feature>
<evidence type="ECO:0000313" key="13">
    <source>
        <dbReference type="Proteomes" id="UP000614350"/>
    </source>
</evidence>
<dbReference type="FunFam" id="1.10.510.10:FF:000066">
    <property type="entry name" value="Serine/threonine-protein kinase DCLK1 isoform 2"/>
    <property type="match status" value="1"/>
</dbReference>
<name>A0A834MQU3_VESVU</name>
<feature type="region of interest" description="Disordered" evidence="9">
    <location>
        <begin position="283"/>
        <end position="311"/>
    </location>
</feature>
<evidence type="ECO:0000256" key="8">
    <source>
        <dbReference type="PROSITE-ProRule" id="PRU10141"/>
    </source>
</evidence>
<dbReference type="AlphaFoldDB" id="A0A834MQU3"/>
<dbReference type="GO" id="GO:0004674">
    <property type="term" value="F:protein serine/threonine kinase activity"/>
    <property type="evidence" value="ECO:0007669"/>
    <property type="project" value="UniProtKB-EC"/>
</dbReference>
<dbReference type="Gene3D" id="3.30.200.20">
    <property type="entry name" value="Phosphorylase Kinase, domain 1"/>
    <property type="match status" value="1"/>
</dbReference>
<dbReference type="InterPro" id="IPR017441">
    <property type="entry name" value="Protein_kinase_ATP_BS"/>
</dbReference>
<evidence type="ECO:0000313" key="12">
    <source>
        <dbReference type="EMBL" id="KAF7380254.1"/>
    </source>
</evidence>
<evidence type="ECO:0000256" key="5">
    <source>
        <dbReference type="ARBA" id="ARBA00031092"/>
    </source>
</evidence>
<comment type="catalytic activity">
    <reaction evidence="6">
        <text>L-threonyl-[protein] + ATP = O-phospho-L-threonyl-[protein] + ADP + H(+)</text>
        <dbReference type="Rhea" id="RHEA:46608"/>
        <dbReference type="Rhea" id="RHEA-COMP:11060"/>
        <dbReference type="Rhea" id="RHEA-COMP:11605"/>
        <dbReference type="ChEBI" id="CHEBI:15378"/>
        <dbReference type="ChEBI" id="CHEBI:30013"/>
        <dbReference type="ChEBI" id="CHEBI:30616"/>
        <dbReference type="ChEBI" id="CHEBI:61977"/>
        <dbReference type="ChEBI" id="CHEBI:456216"/>
        <dbReference type="EC" id="2.7.11.1"/>
    </reaction>
</comment>
<reference evidence="12" key="1">
    <citation type="journal article" date="2020" name="G3 (Bethesda)">
        <title>High-Quality Assemblies for Three Invasive Social Wasps from the &lt;i&gt;Vespula&lt;/i&gt; Genus.</title>
        <authorList>
            <person name="Harrop T.W.R."/>
            <person name="Guhlin J."/>
            <person name="McLaughlin G.M."/>
            <person name="Permina E."/>
            <person name="Stockwell P."/>
            <person name="Gilligan J."/>
            <person name="Le Lec M.F."/>
            <person name="Gruber M.A.M."/>
            <person name="Quinn O."/>
            <person name="Lovegrove M."/>
            <person name="Duncan E.J."/>
            <person name="Remnant E.J."/>
            <person name="Van Eeckhoven J."/>
            <person name="Graham B."/>
            <person name="Knapp R.A."/>
            <person name="Langford K.W."/>
            <person name="Kronenberg Z."/>
            <person name="Press M.O."/>
            <person name="Eacker S.M."/>
            <person name="Wilson-Rankin E.E."/>
            <person name="Purcell J."/>
            <person name="Lester P.J."/>
            <person name="Dearden P.K."/>
        </authorList>
    </citation>
    <scope>NUCLEOTIDE SEQUENCE</scope>
    <source>
        <strain evidence="12">Marl-1</strain>
    </source>
</reference>
<comment type="catalytic activity">
    <reaction evidence="7">
        <text>L-seryl-[protein] + ATP = O-phospho-L-seryl-[protein] + ADP + H(+)</text>
        <dbReference type="Rhea" id="RHEA:17989"/>
        <dbReference type="Rhea" id="RHEA-COMP:9863"/>
        <dbReference type="Rhea" id="RHEA-COMP:11604"/>
        <dbReference type="ChEBI" id="CHEBI:15378"/>
        <dbReference type="ChEBI" id="CHEBI:29999"/>
        <dbReference type="ChEBI" id="CHEBI:30616"/>
        <dbReference type="ChEBI" id="CHEBI:83421"/>
        <dbReference type="ChEBI" id="CHEBI:456216"/>
        <dbReference type="EC" id="2.7.11.1"/>
    </reaction>
</comment>
<protein>
    <recommendedName>
        <fullName evidence="2">non-specific serine/threonine protein kinase</fullName>
        <ecNumber evidence="2">2.7.11.1</ecNumber>
    </recommendedName>
    <alternativeName>
        <fullName evidence="5">Doublecortin-like and CAM kinase-like protein</fullName>
    </alternativeName>
</protein>
<dbReference type="InterPro" id="IPR036572">
    <property type="entry name" value="Doublecortin_dom_sf"/>
</dbReference>
<proteinExistence type="inferred from homology"/>
<feature type="region of interest" description="Disordered" evidence="9">
    <location>
        <begin position="1013"/>
        <end position="1037"/>
    </location>
</feature>
<evidence type="ECO:0000256" key="7">
    <source>
        <dbReference type="ARBA" id="ARBA00048679"/>
    </source>
</evidence>
<dbReference type="GO" id="GO:0005524">
    <property type="term" value="F:ATP binding"/>
    <property type="evidence" value="ECO:0007669"/>
    <property type="project" value="UniProtKB-UniRule"/>
</dbReference>
<evidence type="ECO:0000256" key="2">
    <source>
        <dbReference type="ARBA" id="ARBA00012513"/>
    </source>
</evidence>
<feature type="binding site" evidence="8">
    <location>
        <position position="353"/>
    </location>
    <ligand>
        <name>ATP</name>
        <dbReference type="ChEBI" id="CHEBI:30616"/>
    </ligand>
</feature>
<feature type="region of interest" description="Disordered" evidence="9">
    <location>
        <begin position="622"/>
        <end position="652"/>
    </location>
</feature>
<dbReference type="Pfam" id="PF03607">
    <property type="entry name" value="DCX"/>
    <property type="match status" value="2"/>
</dbReference>
<dbReference type="PROSITE" id="PS50011">
    <property type="entry name" value="PROTEIN_KINASE_DOM"/>
    <property type="match status" value="1"/>
</dbReference>
<comment type="caution">
    <text evidence="12">The sequence shown here is derived from an EMBL/GenBank/DDBJ whole genome shotgun (WGS) entry which is preliminary data.</text>
</comment>
<dbReference type="Proteomes" id="UP000614350">
    <property type="component" value="Unassembled WGS sequence"/>
</dbReference>
<dbReference type="SUPFAM" id="SSF89837">
    <property type="entry name" value="Doublecortin (DC)"/>
    <property type="match status" value="2"/>
</dbReference>
<dbReference type="EC" id="2.7.11.1" evidence="2"/>
<keyword evidence="13" id="KW-1185">Reference proteome</keyword>
<dbReference type="PROSITE" id="PS00107">
    <property type="entry name" value="PROTEIN_KINASE_ATP"/>
    <property type="match status" value="1"/>
</dbReference>
<organism evidence="12 13">
    <name type="scientific">Vespula vulgaris</name>
    <name type="common">Yellow jacket</name>
    <name type="synonym">Wasp</name>
    <dbReference type="NCBI Taxonomy" id="7454"/>
    <lineage>
        <taxon>Eukaryota</taxon>
        <taxon>Metazoa</taxon>
        <taxon>Ecdysozoa</taxon>
        <taxon>Arthropoda</taxon>
        <taxon>Hexapoda</taxon>
        <taxon>Insecta</taxon>
        <taxon>Pterygota</taxon>
        <taxon>Neoptera</taxon>
        <taxon>Endopterygota</taxon>
        <taxon>Hymenoptera</taxon>
        <taxon>Apocrita</taxon>
        <taxon>Aculeata</taxon>
        <taxon>Vespoidea</taxon>
        <taxon>Vespidae</taxon>
        <taxon>Vespinae</taxon>
        <taxon>Vespula</taxon>
    </lineage>
</organism>
<feature type="compositionally biased region" description="Polar residues" evidence="9">
    <location>
        <begin position="12"/>
        <end position="34"/>
    </location>
</feature>
<feature type="domain" description="Doublecortin" evidence="11">
    <location>
        <begin position="180"/>
        <end position="263"/>
    </location>
</feature>
<dbReference type="EMBL" id="JACSEA010000022">
    <property type="protein sequence ID" value="KAF7380254.1"/>
    <property type="molecule type" value="Genomic_DNA"/>
</dbReference>
<feature type="region of interest" description="Disordered" evidence="9">
    <location>
        <begin position="1"/>
        <end position="58"/>
    </location>
</feature>
<dbReference type="Gene3D" id="1.10.510.10">
    <property type="entry name" value="Transferase(Phosphotransferase) domain 1"/>
    <property type="match status" value="1"/>
</dbReference>
<evidence type="ECO:0000256" key="6">
    <source>
        <dbReference type="ARBA" id="ARBA00047899"/>
    </source>
</evidence>
<dbReference type="GO" id="GO:0035556">
    <property type="term" value="P:intracellular signal transduction"/>
    <property type="evidence" value="ECO:0007669"/>
    <property type="project" value="InterPro"/>
</dbReference>
<comment type="similarity">
    <text evidence="1">Belongs to the protein kinase superfamily. CAMK Ser/Thr protein kinase family. CaMK subfamily.</text>
</comment>
<dbReference type="CDD" id="cd14095">
    <property type="entry name" value="STKc_DCKL"/>
    <property type="match status" value="1"/>
</dbReference>
<feature type="compositionally biased region" description="Polar residues" evidence="9">
    <location>
        <begin position="817"/>
        <end position="831"/>
    </location>
</feature>
<dbReference type="Pfam" id="PF00069">
    <property type="entry name" value="Pkinase"/>
    <property type="match status" value="1"/>
</dbReference>
<gene>
    <name evidence="12" type="ORF">HZH66_014609</name>
</gene>
<dbReference type="SUPFAM" id="SSF56112">
    <property type="entry name" value="Protein kinase-like (PK-like)"/>
    <property type="match status" value="1"/>
</dbReference>
<feature type="region of interest" description="Disordered" evidence="9">
    <location>
        <begin position="804"/>
        <end position="832"/>
    </location>
</feature>
<dbReference type="SMART" id="SM00220">
    <property type="entry name" value="S_TKc"/>
    <property type="match status" value="1"/>
</dbReference>
<dbReference type="PANTHER" id="PTHR24347">
    <property type="entry name" value="SERINE/THREONINE-PROTEIN KINASE"/>
    <property type="match status" value="1"/>
</dbReference>
<dbReference type="InterPro" id="IPR011009">
    <property type="entry name" value="Kinase-like_dom_sf"/>
</dbReference>
<keyword evidence="4 8" id="KW-0067">ATP-binding</keyword>
<keyword evidence="3 8" id="KW-0547">Nucleotide-binding</keyword>
<dbReference type="PROSITE" id="PS50309">
    <property type="entry name" value="DC"/>
    <property type="match status" value="2"/>
</dbReference>
<feature type="compositionally biased region" description="Polar residues" evidence="9">
    <location>
        <begin position="44"/>
        <end position="54"/>
    </location>
</feature>
<evidence type="ECO:0000256" key="9">
    <source>
        <dbReference type="SAM" id="MobiDB-lite"/>
    </source>
</evidence>
<sequence length="1252" mass="140996">MTSRMMEELLNCGSTPSKESSFPDSNDLNSTPISNLDERISDVNARQSSNARTPSTKKAKRVRFFRNGDKFYTGVVMAVTHERYRSFDSLASDLTRALVSSVTLPNGVRAIYTMDGRKIQNISELEDGKCYVVSGQGEIFKKVEYSSSKVKRGSSLSGLPQSATSTGRQISAIPLCVKARIVTLIRHGTKPRKVVRLLLNKRNAPSLEHVMEAITEVVKLDSGAVRKVYTLSGQQVTSLEQFFENDDIFLAYGTEKSNQEDFELDFEESKCVQSFRRCPWISNRQNGPMPRMPRKSGKKVLTTPQVRTPSPSSLILPQPLRLHYAVGHVIGDGNFAVVRHCIHKATGAEYAMKIVDKYKCQGKETMLASEVAILRQVCHPNIISLIAEQETMDQLFLVMELVKGGDLFDAIAAATKFSEAEASVMIGHLTSALAYLHSHHIVHRDVKPENLLVEMEGSHVRCLKLGDFGLAQIVRENLYTVCGTPTYVAPEILAETGYGLKIDVWAAGVILYILLCGFPPFVSPENEQEELFERILSGQYEFTSPYWDTISDSAKQLITNMLQAQPELRFSAEDVLDHPWLASFLGGKQTSTTSTDSTEQYGDQQCKPIRLATFEFDYKKQRKNDGSQENVQINNTGNSKRPNQNNIPSSFDDNLIFDMNRYQLRATDSRDEIDLAGDSYGEDGPMSLSADCLQDIHALGQSVHNLINTLNKNEDLEDSLRLSHSTTSSLSSIPKNINLSLNKDNSTSLICDYNNSSSFHTDTPPNKSVHLSRITTLNKRNGNSLSDINFKEDTPGIKIFQLSKKIESKRQNKKSTRSFGNSNLSSNTKSMYKSDDLKNCNAVSSSSDSITGSSSNDIETSDSFVNIQFAQSAYSRKSSSIQSMESTDSFENISVSPNQDIKCNNTNDPNQNSCKEIEVTNDEVLKKKINFRNDTSKIPKVRNLHIDDKINSVNNVTKGQDLLRHSKNGVSSFGDDNPSRIKTNIKNSVKVKRFSYIPQYSTKKSVECVDISNSSNYTGRKDGRKFRSTDELRNEKQKQVKPKRFSLYYTPQPSRKTYETELKDVKNTCKNSSIDSNERHNNVKLADGNKKKDDISKYDEHKNFRNRRSVIDASTVASRNTLLEYFFQDIRPTLKYELISWKIGRHSMGRWLLKDLRNTFVLLEVLKAERLRKHIDHNRAAEEHFFLIQQIAQENVMKNVIERLCVCKIAGGDHLTDFVMLITSKCEMLARFGGRDDLNTNIWTWIVLGISA</sequence>
<feature type="compositionally biased region" description="Polar residues" evidence="9">
    <location>
        <begin position="627"/>
        <end position="652"/>
    </location>
</feature>
<dbReference type="PROSITE" id="PS00108">
    <property type="entry name" value="PROTEIN_KINASE_ST"/>
    <property type="match status" value="1"/>
</dbReference>